<protein>
    <submittedName>
        <fullName evidence="2">Uncharacterized protein</fullName>
    </submittedName>
</protein>
<reference evidence="2 3" key="1">
    <citation type="submission" date="2020-02" db="EMBL/GenBank/DDBJ databases">
        <title>Genome sequence of Roseobacter ponti.</title>
        <authorList>
            <person name="Hollensteiner J."/>
            <person name="Schneider D."/>
            <person name="Poehlein A."/>
            <person name="Daniel R."/>
        </authorList>
    </citation>
    <scope>NUCLEOTIDE SEQUENCE [LARGE SCALE GENOMIC DNA]</scope>
    <source>
        <strain evidence="2 3">DSM 106830</strain>
    </source>
</reference>
<name>A0A858SRX4_9RHOB</name>
<dbReference type="RefSeq" id="WP_169639952.1">
    <property type="nucleotide sequence ID" value="NZ_CP048788.1"/>
</dbReference>
<sequence>MTHTAKIATCCYCGARAALVLEPGRHELSCSTCGAPLHELKRLPTSHPGRSYPVRGKPERRDAAKKRYLSDEKRRRKSPPRKKRRSSFMKDLIEEAFDVIEDIFD</sequence>
<feature type="compositionally biased region" description="Basic residues" evidence="1">
    <location>
        <begin position="74"/>
        <end position="87"/>
    </location>
</feature>
<dbReference type="AlphaFoldDB" id="A0A858SRX4"/>
<evidence type="ECO:0000313" key="3">
    <source>
        <dbReference type="Proteomes" id="UP000503308"/>
    </source>
</evidence>
<evidence type="ECO:0000256" key="1">
    <source>
        <dbReference type="SAM" id="MobiDB-lite"/>
    </source>
</evidence>
<accession>A0A858SRX4</accession>
<proteinExistence type="predicted"/>
<organism evidence="2 3">
    <name type="scientific">Roseobacter ponti</name>
    <dbReference type="NCBI Taxonomy" id="1891787"/>
    <lineage>
        <taxon>Bacteria</taxon>
        <taxon>Pseudomonadati</taxon>
        <taxon>Pseudomonadota</taxon>
        <taxon>Alphaproteobacteria</taxon>
        <taxon>Rhodobacterales</taxon>
        <taxon>Roseobacteraceae</taxon>
        <taxon>Roseobacter</taxon>
    </lineage>
</organism>
<gene>
    <name evidence="2" type="ORF">G3256_05980</name>
</gene>
<dbReference type="EMBL" id="CP048788">
    <property type="protein sequence ID" value="QJF50737.1"/>
    <property type="molecule type" value="Genomic_DNA"/>
</dbReference>
<feature type="region of interest" description="Disordered" evidence="1">
    <location>
        <begin position="42"/>
        <end position="87"/>
    </location>
</feature>
<dbReference type="KEGG" id="rpon:G3256_05980"/>
<evidence type="ECO:0000313" key="2">
    <source>
        <dbReference type="EMBL" id="QJF50737.1"/>
    </source>
</evidence>
<dbReference type="Proteomes" id="UP000503308">
    <property type="component" value="Chromosome"/>
</dbReference>
<keyword evidence="3" id="KW-1185">Reference proteome</keyword>